<evidence type="ECO:0000259" key="2">
    <source>
        <dbReference type="Pfam" id="PF14237"/>
    </source>
</evidence>
<feature type="domain" description="GYF" evidence="2">
    <location>
        <begin position="6"/>
        <end position="51"/>
    </location>
</feature>
<dbReference type="Proteomes" id="UP000270673">
    <property type="component" value="Chromosome"/>
</dbReference>
<dbReference type="Pfam" id="PF14903">
    <property type="entry name" value="WG_beta_rep"/>
    <property type="match status" value="1"/>
</dbReference>
<dbReference type="Pfam" id="PF14237">
    <property type="entry name" value="GYF_2"/>
    <property type="match status" value="1"/>
</dbReference>
<dbReference type="EMBL" id="CP032819">
    <property type="protein sequence ID" value="AZS30337.1"/>
    <property type="molecule type" value="Genomic_DNA"/>
</dbReference>
<evidence type="ECO:0000313" key="3">
    <source>
        <dbReference type="EMBL" id="AZS30337.1"/>
    </source>
</evidence>
<evidence type="ECO:0000313" key="4">
    <source>
        <dbReference type="Proteomes" id="UP000270673"/>
    </source>
</evidence>
<feature type="transmembrane region" description="Helical" evidence="1">
    <location>
        <begin position="67"/>
        <end position="91"/>
    </location>
</feature>
<name>A0A3Q9IP27_9BACT</name>
<dbReference type="InterPro" id="IPR032774">
    <property type="entry name" value="WG_beta_rep"/>
</dbReference>
<organism evidence="3 4">
    <name type="scientific">Butyricimonas faecalis</name>
    <dbReference type="NCBI Taxonomy" id="2093856"/>
    <lineage>
        <taxon>Bacteria</taxon>
        <taxon>Pseudomonadati</taxon>
        <taxon>Bacteroidota</taxon>
        <taxon>Bacteroidia</taxon>
        <taxon>Bacteroidales</taxon>
        <taxon>Odoribacteraceae</taxon>
        <taxon>Butyricimonas</taxon>
    </lineage>
</organism>
<sequence>MGISYYFMNKANKQVGPLSLDELKQKGITRETPVWREGMPNWVQAKDIPELHAYIVTPSPYINVVRLILILYAILGSIVFLFAGKFVSAFIASCFNLYPYVPGFVTLIIGILGIAFFLFYKKRKYLLNTILVVLPFLLSSLFSIYYYGILNHAYRFRQDRCVMEKRSGVGVMNKFGLTIVPYIYNNIAPNSYWAPAYYWASCNHQKGVLALDGTEIIPCIYDDVDTWLSTDNFIVTSGNLNGLYSPEGIEILPCEYTGISLWRKTSLVHVEIEDREGLYTQDGEEILPCQFIICDEFNGISLINCNGFVKDGKVRDGIWGVINQEGKIIVPCKYNDITSNVDTESIEADGGYIKDIYDFNGNYLRSEYKW</sequence>
<accession>A0A3Q9IP27</accession>
<keyword evidence="1" id="KW-0812">Transmembrane</keyword>
<keyword evidence="1" id="KW-1133">Transmembrane helix</keyword>
<protein>
    <submittedName>
        <fullName evidence="3">DUF4339 domain-containing protein</fullName>
    </submittedName>
</protein>
<feature type="transmembrane region" description="Helical" evidence="1">
    <location>
        <begin position="97"/>
        <end position="119"/>
    </location>
</feature>
<dbReference type="InterPro" id="IPR025640">
    <property type="entry name" value="GYF_2"/>
</dbReference>
<dbReference type="RefSeq" id="WP_106480993.1">
    <property type="nucleotide sequence ID" value="NZ_LT984899.1"/>
</dbReference>
<dbReference type="AlphaFoldDB" id="A0A3Q9IP27"/>
<dbReference type="OrthoDB" id="9815705at2"/>
<reference evidence="3 4" key="1">
    <citation type="submission" date="2018-10" db="EMBL/GenBank/DDBJ databases">
        <title>Butyricimonas faecalis sp. nov., isolated from human faeces and emended description of the genus Butyricimonas.</title>
        <authorList>
            <person name="Le Roy T."/>
            <person name="Van der Smissen P."/>
            <person name="Paquot A."/>
            <person name="Delzenne N."/>
            <person name="Muccioli G."/>
            <person name="Collet J.-F."/>
            <person name="Cani P.D."/>
        </authorList>
    </citation>
    <scope>NUCLEOTIDE SEQUENCE [LARGE SCALE GENOMIC DNA]</scope>
    <source>
        <strain evidence="3 4">H184</strain>
    </source>
</reference>
<gene>
    <name evidence="3" type="ORF">D8S85_12795</name>
</gene>
<dbReference type="KEGG" id="buy:D8S85_12795"/>
<keyword evidence="4" id="KW-1185">Reference proteome</keyword>
<keyword evidence="1" id="KW-0472">Membrane</keyword>
<feature type="transmembrane region" description="Helical" evidence="1">
    <location>
        <begin position="126"/>
        <end position="148"/>
    </location>
</feature>
<proteinExistence type="predicted"/>
<evidence type="ECO:0000256" key="1">
    <source>
        <dbReference type="SAM" id="Phobius"/>
    </source>
</evidence>